<evidence type="ECO:0000313" key="2">
    <source>
        <dbReference type="EMBL" id="HIS29981.1"/>
    </source>
</evidence>
<accession>A0A9D1EQQ1</accession>
<protein>
    <submittedName>
        <fullName evidence="2">Uncharacterized protein</fullName>
    </submittedName>
</protein>
<reference evidence="2" key="1">
    <citation type="submission" date="2020-10" db="EMBL/GenBank/DDBJ databases">
        <authorList>
            <person name="Gilroy R."/>
        </authorList>
    </citation>
    <scope>NUCLEOTIDE SEQUENCE</scope>
    <source>
        <strain evidence="2">CHK190-19873</strain>
    </source>
</reference>
<dbReference type="AlphaFoldDB" id="A0A9D1EQQ1"/>
<sequence length="439" mass="49318">MAVYRWIYANADLAGDRGDYFVRLCDPALLPYKDKLIRLSNRLLCVEARQGERTARQCWAAGFLDRGRTIYFVAVGTEQGSLLGGEISAAGRFFCVLAYGLTGADIRICERDTALFAPLIEKLRDLGKRELSLTCDEIRPAPGKTDAAEGPLEGTREKYNILKSTPRANAHCWAESMERPAALDLFRIEDAARLISMMPDMVVTVTDTAGDFWWQPGSRLKEGKRTGEAGSSLSDGENPPNEKKSRKILTEERQDAVRRMIGSSAAKRCLAGNNAAKLSEKENAKIRKAQMEAQKSGKIRKLQKQGEVRQKRGNASEKVRADALLMERVRRCWMELPDEEKRWIEKVCAKMEKKDLSGYFLNFACLYLWMCGNGRQEQAGNLIDRTVKEAGGYAGLYYGYKVENGQDLVRLGRFWKASTQEKETVMAKLNRLLADAVGR</sequence>
<reference evidence="2" key="2">
    <citation type="journal article" date="2021" name="PeerJ">
        <title>Extensive microbial diversity within the chicken gut microbiome revealed by metagenomics and culture.</title>
        <authorList>
            <person name="Gilroy R."/>
            <person name="Ravi A."/>
            <person name="Getino M."/>
            <person name="Pursley I."/>
            <person name="Horton D.L."/>
            <person name="Alikhan N.F."/>
            <person name="Baker D."/>
            <person name="Gharbi K."/>
            <person name="Hall N."/>
            <person name="Watson M."/>
            <person name="Adriaenssens E.M."/>
            <person name="Foster-Nyarko E."/>
            <person name="Jarju S."/>
            <person name="Secka A."/>
            <person name="Antonio M."/>
            <person name="Oren A."/>
            <person name="Chaudhuri R.R."/>
            <person name="La Ragione R."/>
            <person name="Hildebrand F."/>
            <person name="Pallen M.J."/>
        </authorList>
    </citation>
    <scope>NUCLEOTIDE SEQUENCE</scope>
    <source>
        <strain evidence="2">CHK190-19873</strain>
    </source>
</reference>
<organism evidence="2 3">
    <name type="scientific">Candidatus Limivivens intestinipullorum</name>
    <dbReference type="NCBI Taxonomy" id="2840858"/>
    <lineage>
        <taxon>Bacteria</taxon>
        <taxon>Bacillati</taxon>
        <taxon>Bacillota</taxon>
        <taxon>Clostridia</taxon>
        <taxon>Lachnospirales</taxon>
        <taxon>Lachnospiraceae</taxon>
        <taxon>Lachnospiraceae incertae sedis</taxon>
        <taxon>Candidatus Limivivens</taxon>
    </lineage>
</organism>
<feature type="region of interest" description="Disordered" evidence="1">
    <location>
        <begin position="214"/>
        <end position="248"/>
    </location>
</feature>
<proteinExistence type="predicted"/>
<comment type="caution">
    <text evidence="2">The sequence shown here is derived from an EMBL/GenBank/DDBJ whole genome shotgun (WGS) entry which is preliminary data.</text>
</comment>
<evidence type="ECO:0000313" key="3">
    <source>
        <dbReference type="Proteomes" id="UP000823935"/>
    </source>
</evidence>
<dbReference type="EMBL" id="DVIQ01000002">
    <property type="protein sequence ID" value="HIS29981.1"/>
    <property type="molecule type" value="Genomic_DNA"/>
</dbReference>
<dbReference type="Proteomes" id="UP000823935">
    <property type="component" value="Unassembled WGS sequence"/>
</dbReference>
<gene>
    <name evidence="2" type="ORF">IAB44_00290</name>
</gene>
<name>A0A9D1EQQ1_9FIRM</name>
<evidence type="ECO:0000256" key="1">
    <source>
        <dbReference type="SAM" id="MobiDB-lite"/>
    </source>
</evidence>